<gene>
    <name evidence="2" type="ORF">GCM10009838_56310</name>
</gene>
<reference evidence="3" key="1">
    <citation type="journal article" date="2019" name="Int. J. Syst. Evol. Microbiol.">
        <title>The Global Catalogue of Microorganisms (GCM) 10K type strain sequencing project: providing services to taxonomists for standard genome sequencing and annotation.</title>
        <authorList>
            <consortium name="The Broad Institute Genomics Platform"/>
            <consortium name="The Broad Institute Genome Sequencing Center for Infectious Disease"/>
            <person name="Wu L."/>
            <person name="Ma J."/>
        </authorList>
    </citation>
    <scope>NUCLEOTIDE SEQUENCE [LARGE SCALE GENOMIC DNA]</scope>
    <source>
        <strain evidence="3">JCM 16013</strain>
    </source>
</reference>
<sequence>MPPESHRSLAVTLAAEAAQATVILVGGHEGGADVDLEPLAGHGPVSRSVPGRQLDELVHQTLDSTPWPVCVVPMTLGRDPQLVADTARTLMRLTGDEVAGRVVLTEPFADATLLTGWLRVAVSRAAGQLGATDLAVLLTANAANRFDDAELFRIAHLVKSQVNVPWVEVALRGGDPDLAAGVERCEQLGARQIAVIPADFGPAVTGPGLLPGVVDGGTLLTPAAVSGMVATRVDSAMLKLGRGDDGIAAGLDADHEHGHGGAPWHETSCDPD</sequence>
<evidence type="ECO:0000313" key="2">
    <source>
        <dbReference type="EMBL" id="GAA1986512.1"/>
    </source>
</evidence>
<evidence type="ECO:0000313" key="3">
    <source>
        <dbReference type="Proteomes" id="UP001499854"/>
    </source>
</evidence>
<comment type="caution">
    <text evidence="2">The sequence shown here is derived from an EMBL/GenBank/DDBJ whole genome shotgun (WGS) entry which is preliminary data.</text>
</comment>
<protein>
    <recommendedName>
        <fullName evidence="4">Cobalamin biosynthesis protein CbiX</fullName>
    </recommendedName>
</protein>
<dbReference type="EMBL" id="BAAAQM010000037">
    <property type="protein sequence ID" value="GAA1986512.1"/>
    <property type="molecule type" value="Genomic_DNA"/>
</dbReference>
<proteinExistence type="predicted"/>
<evidence type="ECO:0008006" key="4">
    <source>
        <dbReference type="Google" id="ProtNLM"/>
    </source>
</evidence>
<evidence type="ECO:0000256" key="1">
    <source>
        <dbReference type="SAM" id="MobiDB-lite"/>
    </source>
</evidence>
<dbReference type="RefSeq" id="WP_344660144.1">
    <property type="nucleotide sequence ID" value="NZ_BAAAQM010000037.1"/>
</dbReference>
<feature type="region of interest" description="Disordered" evidence="1">
    <location>
        <begin position="251"/>
        <end position="272"/>
    </location>
</feature>
<name>A0ABP5DYM2_9ACTN</name>
<dbReference type="Proteomes" id="UP001499854">
    <property type="component" value="Unassembled WGS sequence"/>
</dbReference>
<organism evidence="2 3">
    <name type="scientific">Catenulispora subtropica</name>
    <dbReference type="NCBI Taxonomy" id="450798"/>
    <lineage>
        <taxon>Bacteria</taxon>
        <taxon>Bacillati</taxon>
        <taxon>Actinomycetota</taxon>
        <taxon>Actinomycetes</taxon>
        <taxon>Catenulisporales</taxon>
        <taxon>Catenulisporaceae</taxon>
        <taxon>Catenulispora</taxon>
    </lineage>
</organism>
<dbReference type="SUPFAM" id="SSF53800">
    <property type="entry name" value="Chelatase"/>
    <property type="match status" value="1"/>
</dbReference>
<keyword evidence="3" id="KW-1185">Reference proteome</keyword>
<accession>A0ABP5DYM2</accession>